<organism evidence="2 3">
    <name type="scientific">Petrolisthes cinctipes</name>
    <name type="common">Flat porcelain crab</name>
    <dbReference type="NCBI Taxonomy" id="88211"/>
    <lineage>
        <taxon>Eukaryota</taxon>
        <taxon>Metazoa</taxon>
        <taxon>Ecdysozoa</taxon>
        <taxon>Arthropoda</taxon>
        <taxon>Crustacea</taxon>
        <taxon>Multicrustacea</taxon>
        <taxon>Malacostraca</taxon>
        <taxon>Eumalacostraca</taxon>
        <taxon>Eucarida</taxon>
        <taxon>Decapoda</taxon>
        <taxon>Pleocyemata</taxon>
        <taxon>Anomura</taxon>
        <taxon>Galatheoidea</taxon>
        <taxon>Porcellanidae</taxon>
        <taxon>Petrolisthes</taxon>
    </lineage>
</organism>
<proteinExistence type="predicted"/>
<dbReference type="Proteomes" id="UP001286313">
    <property type="component" value="Unassembled WGS sequence"/>
</dbReference>
<evidence type="ECO:0000313" key="2">
    <source>
        <dbReference type="EMBL" id="KAK3855155.1"/>
    </source>
</evidence>
<comment type="caution">
    <text evidence="2">The sequence shown here is derived from an EMBL/GenBank/DDBJ whole genome shotgun (WGS) entry which is preliminary data.</text>
</comment>
<keyword evidence="3" id="KW-1185">Reference proteome</keyword>
<gene>
    <name evidence="2" type="ORF">Pcinc_038421</name>
</gene>
<dbReference type="AlphaFoldDB" id="A0AAE1BR13"/>
<dbReference type="EMBL" id="JAWQEG010006330">
    <property type="protein sequence ID" value="KAK3855155.1"/>
    <property type="molecule type" value="Genomic_DNA"/>
</dbReference>
<reference evidence="2" key="1">
    <citation type="submission" date="2023-10" db="EMBL/GenBank/DDBJ databases">
        <title>Genome assemblies of two species of porcelain crab, Petrolisthes cinctipes and Petrolisthes manimaculis (Anomura: Porcellanidae).</title>
        <authorList>
            <person name="Angst P."/>
        </authorList>
    </citation>
    <scope>NUCLEOTIDE SEQUENCE</scope>
    <source>
        <strain evidence="2">PB745_01</strain>
        <tissue evidence="2">Gill</tissue>
    </source>
</reference>
<name>A0AAE1BR13_PETCI</name>
<feature type="region of interest" description="Disordered" evidence="1">
    <location>
        <begin position="28"/>
        <end position="60"/>
    </location>
</feature>
<accession>A0AAE1BR13</accession>
<feature type="compositionally biased region" description="Pro residues" evidence="1">
    <location>
        <begin position="41"/>
        <end position="52"/>
    </location>
</feature>
<evidence type="ECO:0000313" key="3">
    <source>
        <dbReference type="Proteomes" id="UP001286313"/>
    </source>
</evidence>
<feature type="compositionally biased region" description="Polar residues" evidence="1">
    <location>
        <begin position="28"/>
        <end position="37"/>
    </location>
</feature>
<evidence type="ECO:0000256" key="1">
    <source>
        <dbReference type="SAM" id="MobiDB-lite"/>
    </source>
</evidence>
<protein>
    <submittedName>
        <fullName evidence="2">Uncharacterized protein</fullName>
    </submittedName>
</protein>
<sequence>MGHEFLTPKRPVLSHAHSPIRLLSHAHTPTHSYSDSLTPTRPHPPTPTPRPHPISRPHSHPLTPTGLSIMLCFVGLVFFVSTRPSCHNSSDTPTVLKPTHAHDSPPRYRESWRRAYYTRRRIFLSRLEQAFHRRCFKIGSHLTEEDLPSYHVALQSMDEDSIRKLKDDLESGV</sequence>